<evidence type="ECO:0000313" key="8">
    <source>
        <dbReference type="EMBL" id="PTX54991.1"/>
    </source>
</evidence>
<dbReference type="InterPro" id="IPR020617">
    <property type="entry name" value="Thiolase_C"/>
</dbReference>
<dbReference type="Gene3D" id="3.40.47.10">
    <property type="match status" value="2"/>
</dbReference>
<dbReference type="EMBL" id="QBKR01000023">
    <property type="protein sequence ID" value="PTX54991.1"/>
    <property type="molecule type" value="Genomic_DNA"/>
</dbReference>
<name>A0A2T6BG20_9BACL</name>
<dbReference type="NCBIfam" id="TIGR01930">
    <property type="entry name" value="AcCoA-C-Actrans"/>
    <property type="match status" value="1"/>
</dbReference>
<dbReference type="SUPFAM" id="SSF53901">
    <property type="entry name" value="Thiolase-like"/>
    <property type="match status" value="2"/>
</dbReference>
<keyword evidence="2 5" id="KW-0808">Transferase</keyword>
<dbReference type="Pfam" id="PF02803">
    <property type="entry name" value="Thiolase_C"/>
    <property type="match status" value="1"/>
</dbReference>
<feature type="active site" description="Proton acceptor" evidence="4">
    <location>
        <position position="338"/>
    </location>
</feature>
<dbReference type="PROSITE" id="PS00099">
    <property type="entry name" value="THIOLASE_3"/>
    <property type="match status" value="1"/>
</dbReference>
<accession>A0A2T6BG20</accession>
<proteinExistence type="inferred from homology"/>
<evidence type="ECO:0000256" key="1">
    <source>
        <dbReference type="ARBA" id="ARBA00010982"/>
    </source>
</evidence>
<dbReference type="PIRSF" id="PIRSF000429">
    <property type="entry name" value="Ac-CoA_Ac_transf"/>
    <property type="match status" value="1"/>
</dbReference>
<dbReference type="InterPro" id="IPR016039">
    <property type="entry name" value="Thiolase-like"/>
</dbReference>
<dbReference type="GO" id="GO:0003988">
    <property type="term" value="F:acetyl-CoA C-acyltransferase activity"/>
    <property type="evidence" value="ECO:0007669"/>
    <property type="project" value="UniProtKB-ARBA"/>
</dbReference>
<evidence type="ECO:0000256" key="2">
    <source>
        <dbReference type="ARBA" id="ARBA00022679"/>
    </source>
</evidence>
<protein>
    <submittedName>
        <fullName evidence="8">Acetyl-CoA acetyltransferase family protein</fullName>
    </submittedName>
</protein>
<evidence type="ECO:0000256" key="5">
    <source>
        <dbReference type="RuleBase" id="RU003557"/>
    </source>
</evidence>
<evidence type="ECO:0000256" key="4">
    <source>
        <dbReference type="PIRSR" id="PIRSR000429-1"/>
    </source>
</evidence>
<sequence length="384" mass="41473">MRDRDAVILDAVRTPMGRKNGSLSRRRPDELAADLLTKLVEKNGVEAGSIEDVKMGCVTQIGEQGYNIGRMAPLIAGFPVEVCGVSSNRMCGSSLETLNQTTHQIMAGMGDLMVAAGVESMSRVPMGSDGGDFSDKLLDRHTIIPQGFSAEMIAEQWNLSRESLDHFSYESHQKALRAQEEGWFDREIIPVEAENEEGEKFILEADETPRADTDPEKMAGLRPSFRPDGVVTAGNSSQITDGAAAVLVASREKARELGIRPRARVVATATAGVDPTIMLTGVIPCTEKVLKRAGLTKEEIDLYEVNEAFASVVLAWQRETGIPWEKVNVNGGAIALGHPLGASGARITATLLNEMERRGARYGLATMCIGFGMAVATILEREEA</sequence>
<dbReference type="PROSITE" id="PS00737">
    <property type="entry name" value="THIOLASE_2"/>
    <property type="match status" value="1"/>
</dbReference>
<dbReference type="Proteomes" id="UP000244240">
    <property type="component" value="Unassembled WGS sequence"/>
</dbReference>
<organism evidence="8 9">
    <name type="scientific">Melghirimyces profundicolus</name>
    <dbReference type="NCBI Taxonomy" id="1242148"/>
    <lineage>
        <taxon>Bacteria</taxon>
        <taxon>Bacillati</taxon>
        <taxon>Bacillota</taxon>
        <taxon>Bacilli</taxon>
        <taxon>Bacillales</taxon>
        <taxon>Thermoactinomycetaceae</taxon>
        <taxon>Melghirimyces</taxon>
    </lineage>
</organism>
<dbReference type="InterPro" id="IPR020613">
    <property type="entry name" value="Thiolase_CS"/>
</dbReference>
<dbReference type="CDD" id="cd00751">
    <property type="entry name" value="thiolase"/>
    <property type="match status" value="1"/>
</dbReference>
<feature type="domain" description="Thiolase C-terminal" evidence="7">
    <location>
        <begin position="260"/>
        <end position="381"/>
    </location>
</feature>
<dbReference type="InterPro" id="IPR020610">
    <property type="entry name" value="Thiolase_AS"/>
</dbReference>
<dbReference type="OrthoDB" id="2774224at2"/>
<feature type="domain" description="Thiolase N-terminal" evidence="6">
    <location>
        <begin position="7"/>
        <end position="251"/>
    </location>
</feature>
<gene>
    <name evidence="8" type="ORF">C8P63_12311</name>
</gene>
<comment type="similarity">
    <text evidence="1 5">Belongs to the thiolase-like superfamily. Thiolase family.</text>
</comment>
<comment type="caution">
    <text evidence="8">The sequence shown here is derived from an EMBL/GenBank/DDBJ whole genome shotgun (WGS) entry which is preliminary data.</text>
</comment>
<feature type="active site" description="Proton acceptor" evidence="4">
    <location>
        <position position="368"/>
    </location>
</feature>
<dbReference type="PANTHER" id="PTHR43365">
    <property type="entry name" value="BLR7806 PROTEIN"/>
    <property type="match status" value="1"/>
</dbReference>
<dbReference type="FunFam" id="3.40.47.10:FF:000010">
    <property type="entry name" value="Acetyl-CoA acetyltransferase (Thiolase)"/>
    <property type="match status" value="1"/>
</dbReference>
<reference evidence="8 9" key="1">
    <citation type="submission" date="2018-04" db="EMBL/GenBank/DDBJ databases">
        <title>Genomic Encyclopedia of Archaeal and Bacterial Type Strains, Phase II (KMG-II): from individual species to whole genera.</title>
        <authorList>
            <person name="Goeker M."/>
        </authorList>
    </citation>
    <scope>NUCLEOTIDE SEQUENCE [LARGE SCALE GENOMIC DNA]</scope>
    <source>
        <strain evidence="8 9">DSM 45787</strain>
    </source>
</reference>
<evidence type="ECO:0000259" key="6">
    <source>
        <dbReference type="Pfam" id="PF00108"/>
    </source>
</evidence>
<evidence type="ECO:0000256" key="3">
    <source>
        <dbReference type="ARBA" id="ARBA00023315"/>
    </source>
</evidence>
<dbReference type="InterPro" id="IPR002155">
    <property type="entry name" value="Thiolase"/>
</dbReference>
<dbReference type="PANTHER" id="PTHR43365:SF1">
    <property type="entry name" value="ACETYL-COA C-ACYLTRANSFERASE"/>
    <property type="match status" value="1"/>
</dbReference>
<evidence type="ECO:0000259" key="7">
    <source>
        <dbReference type="Pfam" id="PF02803"/>
    </source>
</evidence>
<dbReference type="Pfam" id="PF00108">
    <property type="entry name" value="Thiolase_N"/>
    <property type="match status" value="1"/>
</dbReference>
<dbReference type="InterPro" id="IPR020616">
    <property type="entry name" value="Thiolase_N"/>
</dbReference>
<evidence type="ECO:0000313" key="9">
    <source>
        <dbReference type="Proteomes" id="UP000244240"/>
    </source>
</evidence>
<keyword evidence="3 5" id="KW-0012">Acyltransferase</keyword>
<dbReference type="RefSeq" id="WP_108025394.1">
    <property type="nucleotide sequence ID" value="NZ_QBKR01000023.1"/>
</dbReference>
<feature type="active site" description="Acyl-thioester intermediate" evidence="4">
    <location>
        <position position="91"/>
    </location>
</feature>
<keyword evidence="9" id="KW-1185">Reference proteome</keyword>
<dbReference type="AlphaFoldDB" id="A0A2T6BG20"/>